<dbReference type="GO" id="GO:0072354">
    <property type="term" value="F:histone H3T3 kinase activity"/>
    <property type="evidence" value="ECO:0007669"/>
    <property type="project" value="TreeGrafter"/>
</dbReference>
<evidence type="ECO:0008006" key="2">
    <source>
        <dbReference type="Google" id="ProtNLM"/>
    </source>
</evidence>
<dbReference type="GO" id="GO:0005737">
    <property type="term" value="C:cytoplasm"/>
    <property type="evidence" value="ECO:0007669"/>
    <property type="project" value="TreeGrafter"/>
</dbReference>
<dbReference type="InterPro" id="IPR011009">
    <property type="entry name" value="Kinase-like_dom_sf"/>
</dbReference>
<dbReference type="PANTHER" id="PTHR24419:SF18">
    <property type="entry name" value="SERINE_THREONINE-PROTEIN KINASE HASPIN"/>
    <property type="match status" value="1"/>
</dbReference>
<dbReference type="AlphaFoldDB" id="A0A6C0B3K1"/>
<name>A0A6C0B3K1_9ZZZZ</name>
<reference evidence="1" key="1">
    <citation type="journal article" date="2020" name="Nature">
        <title>Giant virus diversity and host interactions through global metagenomics.</title>
        <authorList>
            <person name="Schulz F."/>
            <person name="Roux S."/>
            <person name="Paez-Espino D."/>
            <person name="Jungbluth S."/>
            <person name="Walsh D.A."/>
            <person name="Denef V.J."/>
            <person name="McMahon K.D."/>
            <person name="Konstantinidis K.T."/>
            <person name="Eloe-Fadrosh E.A."/>
            <person name="Kyrpides N.C."/>
            <person name="Woyke T."/>
        </authorList>
    </citation>
    <scope>NUCLEOTIDE SEQUENCE</scope>
    <source>
        <strain evidence="1">GVMAG-M-3300009185-7</strain>
    </source>
</reference>
<proteinExistence type="predicted"/>
<accession>A0A6C0B3K1</accession>
<organism evidence="1">
    <name type="scientific">viral metagenome</name>
    <dbReference type="NCBI Taxonomy" id="1070528"/>
    <lineage>
        <taxon>unclassified sequences</taxon>
        <taxon>metagenomes</taxon>
        <taxon>organismal metagenomes</taxon>
    </lineage>
</organism>
<protein>
    <recommendedName>
        <fullName evidence="2">Protein kinase domain-containing protein</fullName>
    </recommendedName>
</protein>
<dbReference type="Gene3D" id="1.10.510.10">
    <property type="entry name" value="Transferase(Phosphotransferase) domain 1"/>
    <property type="match status" value="1"/>
</dbReference>
<evidence type="ECO:0000313" key="1">
    <source>
        <dbReference type="EMBL" id="QHS86099.1"/>
    </source>
</evidence>
<dbReference type="GO" id="GO:0035556">
    <property type="term" value="P:intracellular signal transduction"/>
    <property type="evidence" value="ECO:0007669"/>
    <property type="project" value="TreeGrafter"/>
</dbReference>
<dbReference type="EMBL" id="MN739051">
    <property type="protein sequence ID" value="QHS86099.1"/>
    <property type="molecule type" value="Genomic_DNA"/>
</dbReference>
<dbReference type="PANTHER" id="PTHR24419">
    <property type="entry name" value="INTERLEUKIN-1 RECEPTOR-ASSOCIATED KINASE"/>
    <property type="match status" value="1"/>
</dbReference>
<dbReference type="GO" id="GO:0005634">
    <property type="term" value="C:nucleus"/>
    <property type="evidence" value="ECO:0007669"/>
    <property type="project" value="TreeGrafter"/>
</dbReference>
<sequence length="527" mass="59815">MKRKQTSELRTNPVALTVSRTPYKDSLWTVINPQPFFPPIECLFKTNSLERVQDYGIKLNDSMVFMKEGTAILASGRGIHVHPKITMLLSPFKCMKGEFGTFGLPMLSEHARETQSKLQSHNTAGYVGSILSVALSQSGCQHFPEVVGIFTGTAMTHTIDISDDYEELSERPWFSQNIGKTFELRLDEHTGTPIEYTRSARISLQLGEDADLGEVEELVAIHAEATAAEMTPVFREEEVGDETESTSDVSTSYIFAIESMASSFDESIDEEEEEDEPFAWATFKNVPVQMTVMEKLEGTFYELLKTNPEPEKHFAWIAQIIFALAYAQRNFAFTHNDLHGNNIMFKKTDKEFLYYFHAGVTYKVPTYGFLLKIIDFDRGIGSIKLPGMKEAKLFMSDQFAASEEAGGQYNCPPFMTEKHKIIKPNPSFDLARLATSLFWDLFPNGPKYDEYQEQPLFKLFIKWMTLEDNTSILFFKKNPKVDRYVGFSLYKAIARFCKDSVPRKEISELKSFIGDAVPGESCLIIDV</sequence>
<dbReference type="GO" id="GO:0000278">
    <property type="term" value="P:mitotic cell cycle"/>
    <property type="evidence" value="ECO:0007669"/>
    <property type="project" value="TreeGrafter"/>
</dbReference>
<dbReference type="SUPFAM" id="SSF56112">
    <property type="entry name" value="Protein kinase-like (PK-like)"/>
    <property type="match status" value="1"/>
</dbReference>